<evidence type="ECO:0000313" key="5">
    <source>
        <dbReference type="EMBL" id="TFY75815.1"/>
    </source>
</evidence>
<dbReference type="GO" id="GO:0003847">
    <property type="term" value="F:1-alkyl-2-acetylglycerophosphocholine esterase activity"/>
    <property type="evidence" value="ECO:0007669"/>
    <property type="project" value="UniProtKB-EC"/>
</dbReference>
<dbReference type="EC" id="3.1.1.47" evidence="1"/>
<evidence type="ECO:0000256" key="2">
    <source>
        <dbReference type="ARBA" id="ARBA00022801"/>
    </source>
</evidence>
<dbReference type="GO" id="GO:0016042">
    <property type="term" value="P:lipid catabolic process"/>
    <property type="evidence" value="ECO:0007669"/>
    <property type="project" value="UniProtKB-KW"/>
</dbReference>
<sequence>MWVLIPGATIQTPSRLGAWLFPLYSQICANLASSGKVVLALEHRDGTSPVCRIGSSDGKARAKFYINPEHVIWDDKDVPIARLALREEQLDFRQRELCHAYTAFRKLTCNGERGALQTMDGVLIDWSAWMPSDTEQWVRCESSVALAGHSFGGATVFSVLSNPPLESEPIIQIPVSHAIALDPWLEPLAYPGPAPISADDTPASHTKLLVINAEGFTLWKDHYARLLEVVPAWRGSYVLTMIGAKHVSFSDFPVMLPRLIRDPAAHRIIGIINKLVLAFVDDRLKEALDAPSMPTRKMEIQVDEPSWWSKKGNRRLVGQPGDVIVH</sequence>
<organism evidence="5 6">
    <name type="scientific">Hericium alpestre</name>
    <dbReference type="NCBI Taxonomy" id="135208"/>
    <lineage>
        <taxon>Eukaryota</taxon>
        <taxon>Fungi</taxon>
        <taxon>Dikarya</taxon>
        <taxon>Basidiomycota</taxon>
        <taxon>Agaricomycotina</taxon>
        <taxon>Agaricomycetes</taxon>
        <taxon>Russulales</taxon>
        <taxon>Hericiaceae</taxon>
        <taxon>Hericium</taxon>
    </lineage>
</organism>
<dbReference type="STRING" id="135208.A0A4Y9ZMG0"/>
<proteinExistence type="predicted"/>
<protein>
    <recommendedName>
        <fullName evidence="1">1-alkyl-2-acetylglycerophosphocholine esterase</fullName>
        <ecNumber evidence="1">3.1.1.47</ecNumber>
    </recommendedName>
</protein>
<keyword evidence="3" id="KW-0442">Lipid degradation</keyword>
<keyword evidence="2" id="KW-0378">Hydrolase</keyword>
<dbReference type="SUPFAM" id="SSF53474">
    <property type="entry name" value="alpha/beta-Hydrolases"/>
    <property type="match status" value="1"/>
</dbReference>
<evidence type="ECO:0000256" key="3">
    <source>
        <dbReference type="ARBA" id="ARBA00022963"/>
    </source>
</evidence>
<evidence type="ECO:0000256" key="4">
    <source>
        <dbReference type="ARBA" id="ARBA00023098"/>
    </source>
</evidence>
<dbReference type="OrthoDB" id="2363873at2759"/>
<comment type="caution">
    <text evidence="5">The sequence shown here is derived from an EMBL/GenBank/DDBJ whole genome shotgun (WGS) entry which is preliminary data.</text>
</comment>
<dbReference type="EMBL" id="SFCI01001420">
    <property type="protein sequence ID" value="TFY75815.1"/>
    <property type="molecule type" value="Genomic_DNA"/>
</dbReference>
<dbReference type="Proteomes" id="UP000298061">
    <property type="component" value="Unassembled WGS sequence"/>
</dbReference>
<dbReference type="PANTHER" id="PTHR10272:SF0">
    <property type="entry name" value="PLATELET-ACTIVATING FACTOR ACETYLHYDROLASE"/>
    <property type="match status" value="1"/>
</dbReference>
<keyword evidence="4" id="KW-0443">Lipid metabolism</keyword>
<keyword evidence="6" id="KW-1185">Reference proteome</keyword>
<dbReference type="PANTHER" id="PTHR10272">
    <property type="entry name" value="PLATELET-ACTIVATING FACTOR ACETYLHYDROLASE"/>
    <property type="match status" value="1"/>
</dbReference>
<evidence type="ECO:0000256" key="1">
    <source>
        <dbReference type="ARBA" id="ARBA00013201"/>
    </source>
</evidence>
<gene>
    <name evidence="5" type="ORF">EWM64_g8198</name>
</gene>
<dbReference type="AlphaFoldDB" id="A0A4Y9ZMG0"/>
<dbReference type="InterPro" id="IPR029058">
    <property type="entry name" value="AB_hydrolase_fold"/>
</dbReference>
<dbReference type="Gene3D" id="3.40.50.1820">
    <property type="entry name" value="alpha/beta hydrolase"/>
    <property type="match status" value="1"/>
</dbReference>
<evidence type="ECO:0000313" key="6">
    <source>
        <dbReference type="Proteomes" id="UP000298061"/>
    </source>
</evidence>
<dbReference type="Pfam" id="PF03403">
    <property type="entry name" value="PAF-AH_p_II"/>
    <property type="match status" value="1"/>
</dbReference>
<reference evidence="5 6" key="1">
    <citation type="submission" date="2019-02" db="EMBL/GenBank/DDBJ databases">
        <title>Genome sequencing of the rare red list fungi Hericium alpestre (H. flagellum).</title>
        <authorList>
            <person name="Buettner E."/>
            <person name="Kellner H."/>
        </authorList>
    </citation>
    <scope>NUCLEOTIDE SEQUENCE [LARGE SCALE GENOMIC DNA]</scope>
    <source>
        <strain evidence="5 6">DSM 108284</strain>
    </source>
</reference>
<name>A0A4Y9ZMG0_9AGAM</name>
<accession>A0A4Y9ZMG0</accession>